<sequence length="226" mass="26387">MQWATYNSGSDKKKDFRDEEQVYNSYTPQYAGPLRIPPASFQPRVRKETSAIDTTNSRYIENWNTAVPIQQTEYIRNNQQAVSSKQNPDSHVPKSLNTVYMDMAPLSSRTDPRDFRQSQPYIPSGPNLAENPFFDRYDPTRDPKNMVREVRSAVYELQEADRGIQESARLRERTFTDRYEKEGETPTNLTQWFDLLRPKIDNPEIVYRDQTQTWKLGASYNDSGKP</sequence>
<feature type="region of interest" description="Disordered" evidence="1">
    <location>
        <begin position="1"/>
        <end position="52"/>
    </location>
</feature>
<feature type="region of interest" description="Disordered" evidence="1">
    <location>
        <begin position="119"/>
        <end position="142"/>
    </location>
</feature>
<evidence type="ECO:0000313" key="2">
    <source>
        <dbReference type="EMBL" id="QHU09446.1"/>
    </source>
</evidence>
<name>A0A6C0JXA8_9ZZZZ</name>
<feature type="compositionally biased region" description="Basic and acidic residues" evidence="1">
    <location>
        <begin position="133"/>
        <end position="142"/>
    </location>
</feature>
<dbReference type="AlphaFoldDB" id="A0A6C0JXA8"/>
<reference evidence="2" key="1">
    <citation type="journal article" date="2020" name="Nature">
        <title>Giant virus diversity and host interactions through global metagenomics.</title>
        <authorList>
            <person name="Schulz F."/>
            <person name="Roux S."/>
            <person name="Paez-Espino D."/>
            <person name="Jungbluth S."/>
            <person name="Walsh D.A."/>
            <person name="Denef V.J."/>
            <person name="McMahon K.D."/>
            <person name="Konstantinidis K.T."/>
            <person name="Eloe-Fadrosh E.A."/>
            <person name="Kyrpides N.C."/>
            <person name="Woyke T."/>
        </authorList>
    </citation>
    <scope>NUCLEOTIDE SEQUENCE</scope>
    <source>
        <strain evidence="2">GVMAG-S-1101164-105</strain>
    </source>
</reference>
<dbReference type="EMBL" id="MN740737">
    <property type="protein sequence ID" value="QHU09446.1"/>
    <property type="molecule type" value="Genomic_DNA"/>
</dbReference>
<organism evidence="2">
    <name type="scientific">viral metagenome</name>
    <dbReference type="NCBI Taxonomy" id="1070528"/>
    <lineage>
        <taxon>unclassified sequences</taxon>
        <taxon>metagenomes</taxon>
        <taxon>organismal metagenomes</taxon>
    </lineage>
</organism>
<proteinExistence type="predicted"/>
<accession>A0A6C0JXA8</accession>
<protein>
    <submittedName>
        <fullName evidence="2">Uncharacterized protein</fullName>
    </submittedName>
</protein>
<feature type="compositionally biased region" description="Basic and acidic residues" evidence="1">
    <location>
        <begin position="10"/>
        <end position="20"/>
    </location>
</feature>
<evidence type="ECO:0000256" key="1">
    <source>
        <dbReference type="SAM" id="MobiDB-lite"/>
    </source>
</evidence>